<dbReference type="InterPro" id="IPR012480">
    <property type="entry name" value="Hepar_II_III_C"/>
</dbReference>
<dbReference type="Gene3D" id="2.70.98.70">
    <property type="match status" value="1"/>
</dbReference>
<feature type="non-terminal residue" evidence="3">
    <location>
        <position position="1"/>
    </location>
</feature>
<dbReference type="EMBL" id="NPBQ01000115">
    <property type="protein sequence ID" value="PAD81625.1"/>
    <property type="molecule type" value="Genomic_DNA"/>
</dbReference>
<protein>
    <recommendedName>
        <fullName evidence="2">Heparinase II/III-like C-terminal domain-containing protein</fullName>
    </recommendedName>
</protein>
<evidence type="ECO:0000313" key="4">
    <source>
        <dbReference type="Proteomes" id="UP000216961"/>
    </source>
</evidence>
<name>A0AA91TP93_NIACI</name>
<dbReference type="Pfam" id="PF07940">
    <property type="entry name" value="Hepar_II_III_C"/>
    <property type="match status" value="1"/>
</dbReference>
<evidence type="ECO:0000313" key="3">
    <source>
        <dbReference type="EMBL" id="PAD81625.1"/>
    </source>
</evidence>
<evidence type="ECO:0000259" key="2">
    <source>
        <dbReference type="Pfam" id="PF07940"/>
    </source>
</evidence>
<feature type="domain" description="Heparinase II/III-like C-terminal" evidence="2">
    <location>
        <begin position="427"/>
        <end position="586"/>
    </location>
</feature>
<dbReference type="PANTHER" id="PTHR38045">
    <property type="entry name" value="CHROMOSOME 1, WHOLE GENOME SHOTGUN SEQUENCE"/>
    <property type="match status" value="1"/>
</dbReference>
<dbReference type="Proteomes" id="UP000216961">
    <property type="component" value="Unassembled WGS sequence"/>
</dbReference>
<proteinExistence type="predicted"/>
<dbReference type="AlphaFoldDB" id="A0AA91TP93"/>
<dbReference type="InterPro" id="IPR008929">
    <property type="entry name" value="Chondroitin_lyas"/>
</dbReference>
<accession>A0AA91TP93</accession>
<dbReference type="SUPFAM" id="SSF48230">
    <property type="entry name" value="Chondroitin AC/alginate lyase"/>
    <property type="match status" value="1"/>
</dbReference>
<comment type="caution">
    <text evidence="3">The sequence shown here is derived from an EMBL/GenBank/DDBJ whole genome shotgun (WGS) entry which is preliminary data.</text>
</comment>
<dbReference type="GO" id="GO:0030313">
    <property type="term" value="C:cell envelope"/>
    <property type="evidence" value="ECO:0007669"/>
    <property type="project" value="UniProtKB-SubCell"/>
</dbReference>
<dbReference type="GO" id="GO:0016829">
    <property type="term" value="F:lyase activity"/>
    <property type="evidence" value="ECO:0007669"/>
    <property type="project" value="InterPro"/>
</dbReference>
<dbReference type="Gene3D" id="1.50.10.100">
    <property type="entry name" value="Chondroitin AC/alginate lyase"/>
    <property type="match status" value="1"/>
</dbReference>
<sequence length="649" mass="73855">YKMNGRFGMKIKKKFSYFVLILIIFFSSVTIHRDSSQQNNVEYKGKNNISSLKEPAAQVIINDLKRVSSNKKHPRLLATSEDFEKIKESLKTDSNLKRWYKELTINANNLLEKPVVTYEKSDGVRLLPISRTVLDRTLTLSLMYRLSGNKLYAERAWKELERVSDRNRFYDWNPAHFLDTAEMAAAVGIGFDWLYDYLDQNQKDILKQSILKKALNPALIVYNDQNSQAQIPTFWRDGSNNWNTVSNSGILISALAIADESPFTERITGEIIQKSLSSLKTSLMSYGDDGGTEEGPGYWNYATKYLALLFSSLETSLGTDYEFSKVKGIANTGYYAIYTKGNNGAFNIGDSQEDNFIKSPQLFWFSNKFNKPELADSVLKTYSPLNMIWYRPKEEKNYSLPLDKMFNGSAGIVTMRSSWDSKSSFVGIHAGDNQASHGDLDIGTFVIDALGERWAIDLGMDNYNLPGYFDKKSKRWNYYRKRAEGQNTLVINPDEGPDQNIFAKGKIIDFTSKKNEASTLIDMTDAYKNAKSIQRRASLINDRNDILIEDNITLSTPSEIYWFMHTRANIGLSVDRKTAILVMGEKFITVTIKNPSNAKFSVIDAKPLSSSLGENQQQNQNNNIKKLAIHLENVKETQISIEFETQFTK</sequence>
<reference evidence="3 4" key="1">
    <citation type="submission" date="2017-07" db="EMBL/GenBank/DDBJ databases">
        <title>Isolation and whole genome analysis of endospore-forming bacteria from heroin.</title>
        <authorList>
            <person name="Kalinowski J."/>
            <person name="Ahrens B."/>
            <person name="Al-Dilaimi A."/>
            <person name="Winkler A."/>
            <person name="Wibberg D."/>
            <person name="Schleenbecker U."/>
            <person name="Ruckert C."/>
            <person name="Wolfel R."/>
            <person name="Grass G."/>
        </authorList>
    </citation>
    <scope>NUCLEOTIDE SEQUENCE [LARGE SCALE GENOMIC DNA]</scope>
    <source>
        <strain evidence="3 4">7521-2</strain>
    </source>
</reference>
<evidence type="ECO:0000256" key="1">
    <source>
        <dbReference type="ARBA" id="ARBA00004196"/>
    </source>
</evidence>
<comment type="subcellular location">
    <subcellularLocation>
        <location evidence="1">Cell envelope</location>
    </subcellularLocation>
</comment>
<dbReference type="PANTHER" id="PTHR38045:SF1">
    <property type="entry name" value="HEPARINASE II_III-LIKE PROTEIN"/>
    <property type="match status" value="1"/>
</dbReference>
<gene>
    <name evidence="3" type="ORF">CHH57_18820</name>
</gene>
<organism evidence="3 4">
    <name type="scientific">Niallia circulans</name>
    <name type="common">Bacillus circulans</name>
    <dbReference type="NCBI Taxonomy" id="1397"/>
    <lineage>
        <taxon>Bacteria</taxon>
        <taxon>Bacillati</taxon>
        <taxon>Bacillota</taxon>
        <taxon>Bacilli</taxon>
        <taxon>Bacillales</taxon>
        <taxon>Bacillaceae</taxon>
        <taxon>Niallia</taxon>
    </lineage>
</organism>